<dbReference type="PANTHER" id="PTHR11364">
    <property type="entry name" value="THIOSULFATE SULFERTANSFERASE"/>
    <property type="match status" value="1"/>
</dbReference>
<accession>A0A3A3EN84</accession>
<evidence type="ECO:0000259" key="3">
    <source>
        <dbReference type="PROSITE" id="PS50206"/>
    </source>
</evidence>
<dbReference type="CDD" id="cd01448">
    <property type="entry name" value="TST_Repeat_1"/>
    <property type="match status" value="1"/>
</dbReference>
<keyword evidence="1 4" id="KW-0808">Transferase</keyword>
<feature type="domain" description="Rhodanese" evidence="3">
    <location>
        <begin position="41"/>
        <end position="130"/>
    </location>
</feature>
<proteinExistence type="predicted"/>
<dbReference type="SUPFAM" id="SSF52821">
    <property type="entry name" value="Rhodanese/Cell cycle control phosphatase"/>
    <property type="match status" value="2"/>
</dbReference>
<protein>
    <submittedName>
        <fullName evidence="4">Sulfurtransferase</fullName>
    </submittedName>
</protein>
<dbReference type="InterPro" id="IPR036873">
    <property type="entry name" value="Rhodanese-like_dom_sf"/>
</dbReference>
<name>A0A3A3EN84_9GAMM</name>
<dbReference type="AlphaFoldDB" id="A0A3A3EN84"/>
<evidence type="ECO:0000256" key="1">
    <source>
        <dbReference type="ARBA" id="ARBA00022679"/>
    </source>
</evidence>
<dbReference type="EMBL" id="QYSE01000001">
    <property type="protein sequence ID" value="RJF37830.1"/>
    <property type="molecule type" value="Genomic_DNA"/>
</dbReference>
<gene>
    <name evidence="4" type="ORF">D4741_07125</name>
</gene>
<dbReference type="PANTHER" id="PTHR11364:SF27">
    <property type="entry name" value="SULFURTRANSFERASE"/>
    <property type="match status" value="1"/>
</dbReference>
<evidence type="ECO:0000313" key="5">
    <source>
        <dbReference type="Proteomes" id="UP000265938"/>
    </source>
</evidence>
<dbReference type="InterPro" id="IPR001763">
    <property type="entry name" value="Rhodanese-like_dom"/>
</dbReference>
<reference evidence="4 5" key="1">
    <citation type="submission" date="2018-09" db="EMBL/GenBank/DDBJ databases">
        <title>Identification of marine bacteria producing industrial enzymes.</title>
        <authorList>
            <person name="Cheng T.H."/>
            <person name="Saidin J."/>
            <person name="Muhd D.D."/>
            <person name="Isa M.N.M."/>
            <person name="Bakar M.F.A."/>
            <person name="Ismail N."/>
        </authorList>
    </citation>
    <scope>NUCLEOTIDE SEQUENCE [LARGE SCALE GENOMIC DNA]</scope>
    <source>
        <strain evidence="4 5">MNAD 1.6</strain>
    </source>
</reference>
<organism evidence="4 5">
    <name type="scientific">Pseudoalteromonas gelatinilytica</name>
    <dbReference type="NCBI Taxonomy" id="1703256"/>
    <lineage>
        <taxon>Bacteria</taxon>
        <taxon>Pseudomonadati</taxon>
        <taxon>Pseudomonadota</taxon>
        <taxon>Gammaproteobacteria</taxon>
        <taxon>Alteromonadales</taxon>
        <taxon>Pseudoalteromonadaceae</taxon>
        <taxon>Pseudoalteromonas</taxon>
    </lineage>
</organism>
<dbReference type="GO" id="GO:0004792">
    <property type="term" value="F:thiosulfate-cyanide sulfurtransferase activity"/>
    <property type="evidence" value="ECO:0007669"/>
    <property type="project" value="TreeGrafter"/>
</dbReference>
<dbReference type="Pfam" id="PF00581">
    <property type="entry name" value="Rhodanese"/>
    <property type="match status" value="2"/>
</dbReference>
<dbReference type="PROSITE" id="PS50206">
    <property type="entry name" value="RHODANESE_3"/>
    <property type="match status" value="2"/>
</dbReference>
<comment type="caution">
    <text evidence="4">The sequence shown here is derived from an EMBL/GenBank/DDBJ whole genome shotgun (WGS) entry which is preliminary data.</text>
</comment>
<dbReference type="SMART" id="SM00450">
    <property type="entry name" value="RHOD"/>
    <property type="match status" value="2"/>
</dbReference>
<dbReference type="RefSeq" id="WP_119852465.1">
    <property type="nucleotide sequence ID" value="NZ_QYSE01000001.1"/>
</dbReference>
<evidence type="ECO:0000256" key="2">
    <source>
        <dbReference type="ARBA" id="ARBA00022737"/>
    </source>
</evidence>
<keyword evidence="2" id="KW-0677">Repeat</keyword>
<dbReference type="Proteomes" id="UP000265938">
    <property type="component" value="Unassembled WGS sequence"/>
</dbReference>
<dbReference type="CDD" id="cd01449">
    <property type="entry name" value="TST_Repeat_2"/>
    <property type="match status" value="1"/>
</dbReference>
<dbReference type="Gene3D" id="3.40.250.10">
    <property type="entry name" value="Rhodanese-like domain"/>
    <property type="match status" value="2"/>
</dbReference>
<dbReference type="InterPro" id="IPR045078">
    <property type="entry name" value="TST/MPST-like"/>
</dbReference>
<evidence type="ECO:0000313" key="4">
    <source>
        <dbReference type="EMBL" id="RJF37830.1"/>
    </source>
</evidence>
<sequence length="279" mass="30613">MKNIISAESLNELLSHDNLIIFDAGMVRPGLLGEYAPKAMIPNAKRFDFKKTLADNSNPVPSMMCSSEQFEEQMQLAGVNQDSLVVIYEDQGLFSSARAWWMFKAMGFDNVKVLSGGLAKWQALGFATQASYSAASGQGNFVASPRVDYFISAEQVLNSLDEQSTLTLDARPYERFTGEHAEPREGMRSGHIPNSRSLSLATVLNNGELKSLSELQALFEQHIAPHHTQLQFSCGSGVTACAIALCADECGYANLRVYDGSWSEWGARHDLPIETGPHQ</sequence>
<feature type="domain" description="Rhodanese" evidence="3">
    <location>
        <begin position="161"/>
        <end position="274"/>
    </location>
</feature>